<dbReference type="OrthoDB" id="7684392at2"/>
<dbReference type="AlphaFoldDB" id="A0A1H0JHH2"/>
<evidence type="ECO:0000313" key="1">
    <source>
        <dbReference type="EMBL" id="SHK10300.1"/>
    </source>
</evidence>
<dbReference type="Proteomes" id="UP000324252">
    <property type="component" value="Unassembled WGS sequence"/>
</dbReference>
<keyword evidence="2" id="KW-1185">Reference proteome</keyword>
<accession>A0A1H0JHH2</accession>
<evidence type="ECO:0000313" key="2">
    <source>
        <dbReference type="Proteomes" id="UP000324252"/>
    </source>
</evidence>
<dbReference type="RefSeq" id="WP_149788866.1">
    <property type="nucleotide sequence ID" value="NZ_FNIO01000005.1"/>
</dbReference>
<sequence>MGKRSKTSQAFNIVIVAQAGRLQYEAVLFAASLRANSPGFTGRLLVAVPQPGPLWNGDPSVRDAEVLGLLAAFGAEIVPFENRHFGQSYPYGNKIEALAAMPGGEPFVFFDTDTLILDDIGQVPFDFDRPGASQRVEGTWPKIELYGPGYTQIWKSLYDRFGLDFETTLDLSQPDEYWRRYLYFNAGWFFGRCPVEFGERFTDYAVTIRDDAPPELVCQSLDPWLDQVALPLVIHALGGGRDTIPEGLLDGSVSCHYRLLPLLYAREADRVVATLETVAAPNKVKKVIKKYDPVRRMIYQGRGEKVRALFDRDALPRREQAIRNTIKKNGFWMR</sequence>
<proteinExistence type="predicted"/>
<reference evidence="1 2" key="1">
    <citation type="submission" date="2016-11" db="EMBL/GenBank/DDBJ databases">
        <authorList>
            <person name="Varghese N."/>
            <person name="Submissions S."/>
        </authorList>
    </citation>
    <scope>NUCLEOTIDE SEQUENCE [LARGE SCALE GENOMIC DNA]</scope>
    <source>
        <strain evidence="1 2">DSM 29620</strain>
    </source>
</reference>
<dbReference type="EMBL" id="FQZZ01000003">
    <property type="protein sequence ID" value="SHK10300.1"/>
    <property type="molecule type" value="Genomic_DNA"/>
</dbReference>
<protein>
    <submittedName>
        <fullName evidence="1">Uncharacterized protein</fullName>
    </submittedName>
</protein>
<name>A0A1H0JHH2_9RHOB</name>
<organism evidence="1 2">
    <name type="scientific">Lutimaribacter pacificus</name>
    <dbReference type="NCBI Taxonomy" id="391948"/>
    <lineage>
        <taxon>Bacteria</taxon>
        <taxon>Pseudomonadati</taxon>
        <taxon>Pseudomonadota</taxon>
        <taxon>Alphaproteobacteria</taxon>
        <taxon>Rhodobacterales</taxon>
        <taxon>Roseobacteraceae</taxon>
        <taxon>Lutimaribacter</taxon>
    </lineage>
</organism>
<gene>
    <name evidence="1" type="ORF">SAMN05444142_103263</name>
</gene>